<dbReference type="RefSeq" id="WP_185112859.1">
    <property type="nucleotide sequence ID" value="NZ_JACHMI010000002.1"/>
</dbReference>
<name>A0A7X0P8K9_9ACTN</name>
<proteinExistence type="predicted"/>
<dbReference type="Proteomes" id="UP000565579">
    <property type="component" value="Unassembled WGS sequence"/>
</dbReference>
<dbReference type="EMBL" id="JACHMI010000002">
    <property type="protein sequence ID" value="MBB6557275.1"/>
    <property type="molecule type" value="Genomic_DNA"/>
</dbReference>
<keyword evidence="2" id="KW-1185">Reference proteome</keyword>
<gene>
    <name evidence="1" type="ORF">HD593_012165</name>
</gene>
<dbReference type="AlphaFoldDB" id="A0A7X0P8K9"/>
<comment type="caution">
    <text evidence="1">The sequence shown here is derived from an EMBL/GenBank/DDBJ whole genome shotgun (WGS) entry which is preliminary data.</text>
</comment>
<sequence>MPRSRTSALDKSAWTHHCGAINLGTWTDRAVCGGCRYSVGHAEDVEQYRLVRVW</sequence>
<reference evidence="1 2" key="1">
    <citation type="submission" date="2020-08" db="EMBL/GenBank/DDBJ databases">
        <title>Sequencing the genomes of 1000 actinobacteria strains.</title>
        <authorList>
            <person name="Klenk H.-P."/>
        </authorList>
    </citation>
    <scope>NUCLEOTIDE SEQUENCE [LARGE SCALE GENOMIC DNA]</scope>
    <source>
        <strain evidence="1 2">DSM 43768</strain>
    </source>
</reference>
<evidence type="ECO:0000313" key="1">
    <source>
        <dbReference type="EMBL" id="MBB6557275.1"/>
    </source>
</evidence>
<protein>
    <submittedName>
        <fullName evidence="1">Uncharacterized protein</fullName>
    </submittedName>
</protein>
<organism evidence="1 2">
    <name type="scientific">Nonomuraea rubra</name>
    <dbReference type="NCBI Taxonomy" id="46180"/>
    <lineage>
        <taxon>Bacteria</taxon>
        <taxon>Bacillati</taxon>
        <taxon>Actinomycetota</taxon>
        <taxon>Actinomycetes</taxon>
        <taxon>Streptosporangiales</taxon>
        <taxon>Streptosporangiaceae</taxon>
        <taxon>Nonomuraea</taxon>
    </lineage>
</organism>
<evidence type="ECO:0000313" key="2">
    <source>
        <dbReference type="Proteomes" id="UP000565579"/>
    </source>
</evidence>
<accession>A0A7X0P8K9</accession>